<comment type="catalytic activity">
    <reaction evidence="18 19">
        <text>L-threonyl-[protein] + ATP = O-phospho-L-threonyl-[protein] + ADP + H(+)</text>
        <dbReference type="Rhea" id="RHEA:46608"/>
        <dbReference type="Rhea" id="RHEA-COMP:11060"/>
        <dbReference type="Rhea" id="RHEA-COMP:11605"/>
        <dbReference type="ChEBI" id="CHEBI:15378"/>
        <dbReference type="ChEBI" id="CHEBI:30013"/>
        <dbReference type="ChEBI" id="CHEBI:30616"/>
        <dbReference type="ChEBI" id="CHEBI:61977"/>
        <dbReference type="ChEBI" id="CHEBI:456216"/>
        <dbReference type="EC" id="2.7.11.13"/>
    </reaction>
</comment>
<gene>
    <name evidence="27" type="primary">prkd1</name>
</gene>
<evidence type="ECO:0000256" key="15">
    <source>
        <dbReference type="ARBA" id="ARBA00022840"/>
    </source>
</evidence>
<comment type="cofactor">
    <cofactor evidence="1 19">
        <name>Mg(2+)</name>
        <dbReference type="ChEBI" id="CHEBI:18420"/>
    </cofactor>
</comment>
<dbReference type="SUPFAM" id="SSF57889">
    <property type="entry name" value="Cysteine-rich domain"/>
    <property type="match status" value="2"/>
</dbReference>
<keyword evidence="6 19" id="KW-0723">Serine/threonine-protein kinase</keyword>
<evidence type="ECO:0000256" key="23">
    <source>
        <dbReference type="SAM" id="MobiDB-lite"/>
    </source>
</evidence>
<dbReference type="PROSITE" id="PS50081">
    <property type="entry name" value="ZF_DAG_PE_2"/>
    <property type="match status" value="2"/>
</dbReference>
<keyword evidence="10" id="KW-0677">Repeat</keyword>
<evidence type="ECO:0000256" key="7">
    <source>
        <dbReference type="ARBA" id="ARBA00022553"/>
    </source>
</evidence>
<feature type="domain" description="Protein kinase" evidence="25">
    <location>
        <begin position="564"/>
        <end position="820"/>
    </location>
</feature>
<dbReference type="SMART" id="SM00220">
    <property type="entry name" value="S_TKc"/>
    <property type="match status" value="1"/>
</dbReference>
<evidence type="ECO:0000256" key="4">
    <source>
        <dbReference type="ARBA" id="ARBA00008582"/>
    </source>
</evidence>
<dbReference type="GO" id="GO:0005829">
    <property type="term" value="C:cytosol"/>
    <property type="evidence" value="ECO:0007669"/>
    <property type="project" value="TreeGrafter"/>
</dbReference>
<dbReference type="GO" id="GO:0035556">
    <property type="term" value="P:intracellular signal transduction"/>
    <property type="evidence" value="ECO:0007669"/>
    <property type="project" value="TreeGrafter"/>
</dbReference>
<feature type="region of interest" description="Disordered" evidence="23">
    <location>
        <begin position="1"/>
        <end position="21"/>
    </location>
</feature>
<dbReference type="FunFam" id="3.30.200.20:FF:000137">
    <property type="entry name" value="Serine/threonine-protein kinase"/>
    <property type="match status" value="1"/>
</dbReference>
<dbReference type="FunFam" id="3.30.60.20:FF:000019">
    <property type="entry name" value="Serine/threonine-protein kinase"/>
    <property type="match status" value="1"/>
</dbReference>
<evidence type="ECO:0000256" key="11">
    <source>
        <dbReference type="ARBA" id="ARBA00022741"/>
    </source>
</evidence>
<evidence type="ECO:0000256" key="20">
    <source>
        <dbReference type="PIRSR" id="PIRSR000552-1"/>
    </source>
</evidence>
<dbReference type="Gene3D" id="3.30.60.20">
    <property type="match status" value="2"/>
</dbReference>
<reference evidence="27" key="3">
    <citation type="submission" date="2025-09" db="UniProtKB">
        <authorList>
            <consortium name="Ensembl"/>
        </authorList>
    </citation>
    <scope>IDENTIFICATION</scope>
</reference>
<evidence type="ECO:0000256" key="14">
    <source>
        <dbReference type="ARBA" id="ARBA00022833"/>
    </source>
</evidence>
<name>A0A665TR11_ECHNA</name>
<reference evidence="27" key="2">
    <citation type="submission" date="2025-08" db="UniProtKB">
        <authorList>
            <consortium name="Ensembl"/>
        </authorList>
    </citation>
    <scope>IDENTIFICATION</scope>
</reference>
<dbReference type="CDD" id="cd01239">
    <property type="entry name" value="PH_PKD"/>
    <property type="match status" value="1"/>
</dbReference>
<dbReference type="InterPro" id="IPR000719">
    <property type="entry name" value="Prot_kinase_dom"/>
</dbReference>
<feature type="region of interest" description="Disordered" evidence="23">
    <location>
        <begin position="861"/>
        <end position="897"/>
    </location>
</feature>
<dbReference type="PANTHER" id="PTHR22968">
    <property type="entry name" value="PROTEIN KINASE C, MU"/>
    <property type="match status" value="1"/>
</dbReference>
<proteinExistence type="inferred from homology"/>
<dbReference type="InterPro" id="IPR008271">
    <property type="entry name" value="Ser/Thr_kinase_AS"/>
</dbReference>
<keyword evidence="17" id="KW-0472">Membrane</keyword>
<feature type="binding site" evidence="21">
    <location>
        <begin position="570"/>
        <end position="578"/>
    </location>
    <ligand>
        <name>ATP</name>
        <dbReference type="ChEBI" id="CHEBI:30616"/>
    </ligand>
</feature>
<feature type="active site" description="Proton acceptor" evidence="20">
    <location>
        <position position="687"/>
    </location>
</feature>
<dbReference type="FunFam" id="1.10.510.10:FF:000151">
    <property type="entry name" value="Serine/threonine-protein kinase"/>
    <property type="match status" value="1"/>
</dbReference>
<dbReference type="PANTHER" id="PTHR22968:SF9">
    <property type="entry name" value="SERINE_THREONINE-PROTEIN KINASE D1"/>
    <property type="match status" value="1"/>
</dbReference>
<keyword evidence="8 19" id="KW-0808">Transferase</keyword>
<dbReference type="InterPro" id="IPR015727">
    <property type="entry name" value="Protein_Kinase_C_mu-related"/>
</dbReference>
<comment type="similarity">
    <text evidence="4">Belongs to the protein kinase superfamily. CAMK Ser/Thr protein kinase family. PKD subfamily.</text>
</comment>
<keyword evidence="15 19" id="KW-0067">ATP-binding</keyword>
<evidence type="ECO:0000256" key="3">
    <source>
        <dbReference type="ARBA" id="ARBA00004496"/>
    </source>
</evidence>
<feature type="compositionally biased region" description="Basic and acidic residues" evidence="23">
    <location>
        <begin position="871"/>
        <end position="882"/>
    </location>
</feature>
<dbReference type="InterPro" id="IPR046349">
    <property type="entry name" value="C1-like_sf"/>
</dbReference>
<dbReference type="InterPro" id="IPR002219">
    <property type="entry name" value="PKC_DAG/PE"/>
</dbReference>
<dbReference type="Pfam" id="PF25525">
    <property type="entry name" value="Ubiquitin_PRKD1_N"/>
    <property type="match status" value="1"/>
</dbReference>
<evidence type="ECO:0000256" key="12">
    <source>
        <dbReference type="ARBA" id="ARBA00022771"/>
    </source>
</evidence>
<evidence type="ECO:0000256" key="8">
    <source>
        <dbReference type="ARBA" id="ARBA00022679"/>
    </source>
</evidence>
<feature type="region of interest" description="Disordered" evidence="23">
    <location>
        <begin position="366"/>
        <end position="389"/>
    </location>
</feature>
<feature type="domain" description="PH" evidence="24">
    <location>
        <begin position="410"/>
        <end position="527"/>
    </location>
</feature>
<dbReference type="Pfam" id="PF00069">
    <property type="entry name" value="Pkinase"/>
    <property type="match status" value="1"/>
</dbReference>
<dbReference type="PROSITE" id="PS50003">
    <property type="entry name" value="PH_DOMAIN"/>
    <property type="match status" value="1"/>
</dbReference>
<evidence type="ECO:0000256" key="6">
    <source>
        <dbReference type="ARBA" id="ARBA00022527"/>
    </source>
</evidence>
<dbReference type="PROSITE" id="PS00107">
    <property type="entry name" value="PROTEIN_KINASE_ATP"/>
    <property type="match status" value="1"/>
</dbReference>
<keyword evidence="7" id="KW-0597">Phosphoprotein</keyword>
<dbReference type="PROSITE" id="PS00108">
    <property type="entry name" value="PROTEIN_KINASE_ST"/>
    <property type="match status" value="1"/>
</dbReference>
<evidence type="ECO:0000256" key="17">
    <source>
        <dbReference type="ARBA" id="ARBA00023136"/>
    </source>
</evidence>
<feature type="binding site" evidence="21 22">
    <location>
        <position position="593"/>
    </location>
    <ligand>
        <name>ATP</name>
        <dbReference type="ChEBI" id="CHEBI:30616"/>
    </ligand>
</feature>
<evidence type="ECO:0000256" key="22">
    <source>
        <dbReference type="PROSITE-ProRule" id="PRU10141"/>
    </source>
</evidence>
<dbReference type="Gene3D" id="1.10.510.10">
    <property type="entry name" value="Transferase(Phosphotransferase) domain 1"/>
    <property type="match status" value="1"/>
</dbReference>
<dbReference type="GO" id="GO:0008270">
    <property type="term" value="F:zinc ion binding"/>
    <property type="evidence" value="ECO:0007669"/>
    <property type="project" value="UniProtKB-KW"/>
</dbReference>
<evidence type="ECO:0000256" key="18">
    <source>
        <dbReference type="ARBA" id="ARBA00047272"/>
    </source>
</evidence>
<dbReference type="PRINTS" id="PR00008">
    <property type="entry name" value="DAGPEDOMAIN"/>
</dbReference>
<dbReference type="Gene3D" id="2.30.29.30">
    <property type="entry name" value="Pleckstrin-homology domain (PH domain)/Phosphotyrosine-binding domain (PTB)"/>
    <property type="match status" value="1"/>
</dbReference>
<dbReference type="FunFam" id="2.30.29.30:FF:000056">
    <property type="entry name" value="Serine/threonine-protein kinase"/>
    <property type="match status" value="1"/>
</dbReference>
<dbReference type="SUPFAM" id="SSF56112">
    <property type="entry name" value="Protein kinase-like (PK-like)"/>
    <property type="match status" value="1"/>
</dbReference>
<dbReference type="SUPFAM" id="SSF50729">
    <property type="entry name" value="PH domain-like"/>
    <property type="match status" value="1"/>
</dbReference>
<keyword evidence="14" id="KW-0862">Zinc</keyword>
<dbReference type="SMART" id="SM00233">
    <property type="entry name" value="PH"/>
    <property type="match status" value="1"/>
</dbReference>
<keyword evidence="9 19" id="KW-0479">Metal-binding</keyword>
<dbReference type="GO" id="GO:0005524">
    <property type="term" value="F:ATP binding"/>
    <property type="evidence" value="ECO:0007669"/>
    <property type="project" value="UniProtKB-UniRule"/>
</dbReference>
<evidence type="ECO:0000256" key="19">
    <source>
        <dbReference type="PIRNR" id="PIRNR000552"/>
    </source>
</evidence>
<evidence type="ECO:0000256" key="1">
    <source>
        <dbReference type="ARBA" id="ARBA00001946"/>
    </source>
</evidence>
<keyword evidence="12" id="KW-0863">Zinc-finger</keyword>
<evidence type="ECO:0000256" key="2">
    <source>
        <dbReference type="ARBA" id="ARBA00004370"/>
    </source>
</evidence>
<evidence type="ECO:0000256" key="16">
    <source>
        <dbReference type="ARBA" id="ARBA00022842"/>
    </source>
</evidence>
<evidence type="ECO:0000256" key="13">
    <source>
        <dbReference type="ARBA" id="ARBA00022777"/>
    </source>
</evidence>
<comment type="subcellular location">
    <subcellularLocation>
        <location evidence="3 19">Cytoplasm</location>
    </subcellularLocation>
    <subcellularLocation>
        <location evidence="2">Membrane</location>
    </subcellularLocation>
</comment>
<dbReference type="PROSITE" id="PS50011">
    <property type="entry name" value="PROTEIN_KINASE_DOM"/>
    <property type="match status" value="1"/>
</dbReference>
<evidence type="ECO:0000259" key="26">
    <source>
        <dbReference type="PROSITE" id="PS50081"/>
    </source>
</evidence>
<accession>A0A665TR11</accession>
<evidence type="ECO:0000313" key="28">
    <source>
        <dbReference type="Proteomes" id="UP000472264"/>
    </source>
</evidence>
<dbReference type="CDD" id="cd14082">
    <property type="entry name" value="STKc_PKD"/>
    <property type="match status" value="1"/>
</dbReference>
<dbReference type="PROSITE" id="PS00479">
    <property type="entry name" value="ZF_DAG_PE_1"/>
    <property type="match status" value="2"/>
</dbReference>
<evidence type="ECO:0000256" key="10">
    <source>
        <dbReference type="ARBA" id="ARBA00022737"/>
    </source>
</evidence>
<dbReference type="PIRSF" id="PIRSF000552">
    <property type="entry name" value="PKC_mu_nu_D2"/>
    <property type="match status" value="1"/>
</dbReference>
<dbReference type="GO" id="GO:0004697">
    <property type="term" value="F:diacylglycerol-dependent serine/threonine kinase activity"/>
    <property type="evidence" value="ECO:0007669"/>
    <property type="project" value="UniProtKB-EC"/>
</dbReference>
<organism evidence="27 28">
    <name type="scientific">Echeneis naucrates</name>
    <name type="common">Live sharksucker</name>
    <dbReference type="NCBI Taxonomy" id="173247"/>
    <lineage>
        <taxon>Eukaryota</taxon>
        <taxon>Metazoa</taxon>
        <taxon>Chordata</taxon>
        <taxon>Craniata</taxon>
        <taxon>Vertebrata</taxon>
        <taxon>Euteleostomi</taxon>
        <taxon>Actinopterygii</taxon>
        <taxon>Neopterygii</taxon>
        <taxon>Teleostei</taxon>
        <taxon>Neoteleostei</taxon>
        <taxon>Acanthomorphata</taxon>
        <taxon>Carangaria</taxon>
        <taxon>Carangiformes</taxon>
        <taxon>Echeneidae</taxon>
        <taxon>Echeneis</taxon>
    </lineage>
</organism>
<dbReference type="InterPro" id="IPR017441">
    <property type="entry name" value="Protein_kinase_ATP_BS"/>
</dbReference>
<feature type="compositionally biased region" description="Basic and acidic residues" evidence="23">
    <location>
        <begin position="370"/>
        <end position="381"/>
    </location>
</feature>
<protein>
    <recommendedName>
        <fullName evidence="19">Serine/threonine-protein kinase</fullName>
        <ecNumber evidence="19">2.7.11.13</ecNumber>
    </recommendedName>
</protein>
<dbReference type="SMART" id="SM00109">
    <property type="entry name" value="C1"/>
    <property type="match status" value="2"/>
</dbReference>
<sequence length="897" mass="100675">MSAPPLIRAPSPLPFPGGTNSPSAGGGGGVISFHIQIGLSREPVLLDAAELSLSQVREVACSIVDQKLPECGFYGMYEKILLFRHDQTSENVLQLLRSASQIQEGDLVEAVLSASATVEDFQIRPHCLFVHSYRAPAFCDHCGEMLWGLVRQGLKCEGCGLNYHKRCAFKIPNNCSGVRRRRPSNVSLTGGLANIGRPLSAEPSPPHYTDDALLVSRTGLHQKTQMDSVHGRERRSSSQSYVGRPIELDKLLLSKVKVPHSFLIHSYTRPTICQHCKKLLKGLFRQGLQCKDCKFNCHKRCAPKVPNNCLGEVSRNGELLSPGAESDAVMVEGCLDDHDMDRGSGLLDDMDEALTSDGGLLLEAGPSDLCDPHDPDQDESNRAISPSTSNNIPLMRVVQSVKHTKRKSSNVMKEGWMVHYTSKDTLRKRHYWRLDSKCITLFQNETGGKYYKEIPLSEILSLEPAQTFSLLPDGANPHCFEIATASLVYYVGENLQRVSCSPGWFQVSGAGPDVARMWEMAIQHALMPAVSTGVSHNSHRISISISVSNCRIQENVDINSVYQIFPDEVLGSGQFGIVYGGKHRKSGRDVAIKIIDKLRFPTKQESQLRNEVAILQSLHHPGVVNLDCMFETPERVFVVMEKLHGDMLEMILSSEKGRLPERITKFLVTQILVALRHLHFKNIVHCDLKPENVLLASADSFPQVKLCDFGFARIIGEKSFRRSVVGTPAYLAPEVLRNKGYNRSLDMWSVGVIIYVSLSGTFPFNEDEDINDQIQNAAFMYPPHPWKKISQEAIDLINNLLQVKMRKRYSVDKTLSHPWLQDYQMWLDLRNLESRMNERYITHESDDLRWHHHAQLSSLDYPLHPGNGPRCDGRQAADRYPEREEELETLSERVSEL</sequence>
<evidence type="ECO:0000256" key="9">
    <source>
        <dbReference type="ARBA" id="ARBA00022723"/>
    </source>
</evidence>
<dbReference type="GO" id="GO:0016020">
    <property type="term" value="C:membrane"/>
    <property type="evidence" value="ECO:0007669"/>
    <property type="project" value="UniProtKB-SubCell"/>
</dbReference>
<dbReference type="GO" id="GO:0007200">
    <property type="term" value="P:phospholipase C-activating G protein-coupled receptor signaling pathway"/>
    <property type="evidence" value="ECO:0007669"/>
    <property type="project" value="TreeGrafter"/>
</dbReference>
<dbReference type="AlphaFoldDB" id="A0A665TR11"/>
<dbReference type="CDD" id="cd20839">
    <property type="entry name" value="C1_PKD1_rpt1"/>
    <property type="match status" value="1"/>
</dbReference>
<dbReference type="EC" id="2.7.11.13" evidence="19"/>
<dbReference type="InterPro" id="IPR001849">
    <property type="entry name" value="PH_domain"/>
</dbReference>
<evidence type="ECO:0000256" key="5">
    <source>
        <dbReference type="ARBA" id="ARBA00022490"/>
    </source>
</evidence>
<dbReference type="Pfam" id="PF00130">
    <property type="entry name" value="C1_1"/>
    <property type="match status" value="2"/>
</dbReference>
<dbReference type="InterPro" id="IPR011009">
    <property type="entry name" value="Kinase-like_dom_sf"/>
</dbReference>
<keyword evidence="13 19" id="KW-0418">Kinase</keyword>
<evidence type="ECO:0000256" key="21">
    <source>
        <dbReference type="PIRSR" id="PIRSR000552-2"/>
    </source>
</evidence>
<comment type="activity regulation">
    <text evidence="19">Activated by DAG and phorbol esters.</text>
</comment>
<dbReference type="Pfam" id="PF00169">
    <property type="entry name" value="PH"/>
    <property type="match status" value="1"/>
</dbReference>
<keyword evidence="11 19" id="KW-0547">Nucleotide-binding</keyword>
<evidence type="ECO:0000259" key="25">
    <source>
        <dbReference type="PROSITE" id="PS50011"/>
    </source>
</evidence>
<keyword evidence="16 19" id="KW-0460">Magnesium</keyword>
<dbReference type="Ensembl" id="ENSENLT00000009953.1">
    <property type="protein sequence ID" value="ENSENLP00000009502.1"/>
    <property type="gene ID" value="ENSENLG00000003358.1"/>
</dbReference>
<dbReference type="FunFam" id="3.30.60.20:FF:000007">
    <property type="entry name" value="Serine/threonine-protein kinase"/>
    <property type="match status" value="1"/>
</dbReference>
<evidence type="ECO:0000313" key="27">
    <source>
        <dbReference type="Ensembl" id="ENSENLP00000009502.1"/>
    </source>
</evidence>
<dbReference type="InterPro" id="IPR020454">
    <property type="entry name" value="DAG/PE-bd"/>
</dbReference>
<feature type="domain" description="Phorbol-ester/DAG-type" evidence="26">
    <location>
        <begin position="259"/>
        <end position="309"/>
    </location>
</feature>
<evidence type="ECO:0000259" key="24">
    <source>
        <dbReference type="PROSITE" id="PS50003"/>
    </source>
</evidence>
<dbReference type="Proteomes" id="UP000472264">
    <property type="component" value="Chromosome 22"/>
</dbReference>
<dbReference type="InterPro" id="IPR011993">
    <property type="entry name" value="PH-like_dom_sf"/>
</dbReference>
<reference evidence="27" key="1">
    <citation type="submission" date="2021-04" db="EMBL/GenBank/DDBJ databases">
        <authorList>
            <consortium name="Wellcome Sanger Institute Data Sharing"/>
        </authorList>
    </citation>
    <scope>NUCLEOTIDE SEQUENCE [LARGE SCALE GENOMIC DNA]</scope>
</reference>
<keyword evidence="5 19" id="KW-0963">Cytoplasm</keyword>
<feature type="domain" description="Phorbol-ester/DAG-type" evidence="26">
    <location>
        <begin position="125"/>
        <end position="175"/>
    </location>
</feature>
<keyword evidence="28" id="KW-1185">Reference proteome</keyword>
<dbReference type="InterPro" id="IPR057764">
    <property type="entry name" value="Ubiquitin_PRKD1-3_N"/>
</dbReference>